<evidence type="ECO:0000313" key="1">
    <source>
        <dbReference type="EMBL" id="KAJ9052303.1"/>
    </source>
</evidence>
<proteinExistence type="predicted"/>
<organism evidence="1 2">
    <name type="scientific">Entomophthora muscae</name>
    <dbReference type="NCBI Taxonomy" id="34485"/>
    <lineage>
        <taxon>Eukaryota</taxon>
        <taxon>Fungi</taxon>
        <taxon>Fungi incertae sedis</taxon>
        <taxon>Zoopagomycota</taxon>
        <taxon>Entomophthoromycotina</taxon>
        <taxon>Entomophthoromycetes</taxon>
        <taxon>Entomophthorales</taxon>
        <taxon>Entomophthoraceae</taxon>
        <taxon>Entomophthora</taxon>
    </lineage>
</organism>
<dbReference type="Proteomes" id="UP001165960">
    <property type="component" value="Unassembled WGS sequence"/>
</dbReference>
<gene>
    <name evidence="1" type="primary">TIM9_4</name>
    <name evidence="1" type="ORF">DSO57_1035615</name>
</gene>
<dbReference type="EMBL" id="QTSX02006709">
    <property type="protein sequence ID" value="KAJ9052303.1"/>
    <property type="molecule type" value="Genomic_DNA"/>
</dbReference>
<comment type="caution">
    <text evidence="1">The sequence shown here is derived from an EMBL/GenBank/DDBJ whole genome shotgun (WGS) entry which is preliminary data.</text>
</comment>
<protein>
    <submittedName>
        <fullName evidence="1">Protein transporter tim9, variant 2</fullName>
    </submittedName>
</protein>
<reference evidence="1" key="1">
    <citation type="submission" date="2022-04" db="EMBL/GenBank/DDBJ databases">
        <title>Genome of the entomopathogenic fungus Entomophthora muscae.</title>
        <authorList>
            <person name="Elya C."/>
            <person name="Lovett B.R."/>
            <person name="Lee E."/>
            <person name="Macias A.M."/>
            <person name="Hajek A.E."/>
            <person name="De Bivort B.L."/>
            <person name="Kasson M.T."/>
            <person name="De Fine Licht H.H."/>
            <person name="Stajich J.E."/>
        </authorList>
    </citation>
    <scope>NUCLEOTIDE SEQUENCE</scope>
    <source>
        <strain evidence="1">Berkeley</strain>
    </source>
</reference>
<evidence type="ECO:0000313" key="2">
    <source>
        <dbReference type="Proteomes" id="UP001165960"/>
    </source>
</evidence>
<accession>A0ACC2RQJ1</accession>
<sequence>MPRRLAAVIRARGGPTNYSTMFNGITQTADEKKIVQFLTTKQEEENMSTYMALAKKCFGDCTSDFTTKKVTEKEEKCLGRCVKKFLLVSERITKRFQEHNALQDVFNQPMRKL</sequence>
<name>A0ACC2RQJ1_9FUNG</name>
<keyword evidence="2" id="KW-1185">Reference proteome</keyword>